<sequence length="110" mass="11782">MALKAAIKLDVLEIMVRAGPGAELSAAEITAHLPADNPQAAATLDRMLRFLANYSILTCSVVAGDRGRTARRYGLAPVCRFLTKNGDGVSLAAMVLMNQDKCTADMMHMM</sequence>
<evidence type="ECO:0000256" key="3">
    <source>
        <dbReference type="ARBA" id="ARBA00022691"/>
    </source>
</evidence>
<keyword evidence="3" id="KW-0949">S-adenosyl-L-methionine</keyword>
<dbReference type="FunFam" id="1.10.10.10:FF:000357">
    <property type="entry name" value="Caffeic acid 3-O-methyltransferase"/>
    <property type="match status" value="1"/>
</dbReference>
<dbReference type="PANTHER" id="PTHR11746">
    <property type="entry name" value="O-METHYLTRANSFERASE"/>
    <property type="match status" value="1"/>
</dbReference>
<dbReference type="PROSITE" id="PS51683">
    <property type="entry name" value="SAM_OMT_II"/>
    <property type="match status" value="1"/>
</dbReference>
<keyword evidence="6" id="KW-1185">Reference proteome</keyword>
<organism evidence="5 6">
    <name type="scientific">Cocos nucifera</name>
    <name type="common">Coconut palm</name>
    <dbReference type="NCBI Taxonomy" id="13894"/>
    <lineage>
        <taxon>Eukaryota</taxon>
        <taxon>Viridiplantae</taxon>
        <taxon>Streptophyta</taxon>
        <taxon>Embryophyta</taxon>
        <taxon>Tracheophyta</taxon>
        <taxon>Spermatophyta</taxon>
        <taxon>Magnoliopsida</taxon>
        <taxon>Liliopsida</taxon>
        <taxon>Arecaceae</taxon>
        <taxon>Arecoideae</taxon>
        <taxon>Cocoseae</taxon>
        <taxon>Attaleinae</taxon>
        <taxon>Cocos</taxon>
    </lineage>
</organism>
<gene>
    <name evidence="5" type="ORF">COCNU_07G011270</name>
</gene>
<dbReference type="Proteomes" id="UP000797356">
    <property type="component" value="Chromosome 7"/>
</dbReference>
<dbReference type="Pfam" id="PF08100">
    <property type="entry name" value="Dimerisation"/>
    <property type="match status" value="1"/>
</dbReference>
<accession>A0A8K0IFJ9</accession>
<keyword evidence="2" id="KW-0808">Transferase</keyword>
<reference evidence="5" key="1">
    <citation type="journal article" date="2017" name="Gigascience">
        <title>The genome draft of coconut (Cocos nucifera).</title>
        <authorList>
            <person name="Xiao Y."/>
            <person name="Xu P."/>
            <person name="Fan H."/>
            <person name="Baudouin L."/>
            <person name="Xia W."/>
            <person name="Bocs S."/>
            <person name="Xu J."/>
            <person name="Li Q."/>
            <person name="Guo A."/>
            <person name="Zhou L."/>
            <person name="Li J."/>
            <person name="Wu Y."/>
            <person name="Ma Z."/>
            <person name="Armero A."/>
            <person name="Issali A.E."/>
            <person name="Liu N."/>
            <person name="Peng M."/>
            <person name="Yang Y."/>
        </authorList>
    </citation>
    <scope>NUCLEOTIDE SEQUENCE</scope>
    <source>
        <tissue evidence="5">Spear leaf of Hainan Tall coconut</tissue>
    </source>
</reference>
<evidence type="ECO:0000313" key="5">
    <source>
        <dbReference type="EMBL" id="KAG1355015.1"/>
    </source>
</evidence>
<dbReference type="InterPro" id="IPR036390">
    <property type="entry name" value="WH_DNA-bd_sf"/>
</dbReference>
<dbReference type="InterPro" id="IPR016461">
    <property type="entry name" value="COMT-like"/>
</dbReference>
<comment type="caution">
    <text evidence="5">The sequence shown here is derived from an EMBL/GenBank/DDBJ whole genome shotgun (WGS) entry which is preliminary data.</text>
</comment>
<name>A0A8K0IFJ9_COCNU</name>
<dbReference type="AlphaFoldDB" id="A0A8K0IFJ9"/>
<keyword evidence="1" id="KW-0489">Methyltransferase</keyword>
<dbReference type="InterPro" id="IPR012967">
    <property type="entry name" value="COMT_dimerisation"/>
</dbReference>
<dbReference type="OrthoDB" id="780145at2759"/>
<evidence type="ECO:0000256" key="1">
    <source>
        <dbReference type="ARBA" id="ARBA00022603"/>
    </source>
</evidence>
<reference evidence="5" key="2">
    <citation type="submission" date="2019-07" db="EMBL/GenBank/DDBJ databases">
        <authorList>
            <person name="Yang Y."/>
            <person name="Bocs S."/>
            <person name="Baudouin L."/>
        </authorList>
    </citation>
    <scope>NUCLEOTIDE SEQUENCE</scope>
    <source>
        <tissue evidence="5">Spear leaf of Hainan Tall coconut</tissue>
    </source>
</reference>
<dbReference type="SUPFAM" id="SSF46785">
    <property type="entry name" value="Winged helix' DNA-binding domain"/>
    <property type="match status" value="1"/>
</dbReference>
<dbReference type="GO" id="GO:0032259">
    <property type="term" value="P:methylation"/>
    <property type="evidence" value="ECO:0007669"/>
    <property type="project" value="UniProtKB-KW"/>
</dbReference>
<protein>
    <submittedName>
        <fullName evidence="5">Caffeate O-methyltransferase</fullName>
    </submittedName>
</protein>
<dbReference type="Gene3D" id="1.10.10.10">
    <property type="entry name" value="Winged helix-like DNA-binding domain superfamily/Winged helix DNA-binding domain"/>
    <property type="match status" value="1"/>
</dbReference>
<dbReference type="GO" id="GO:0046983">
    <property type="term" value="F:protein dimerization activity"/>
    <property type="evidence" value="ECO:0007669"/>
    <property type="project" value="InterPro"/>
</dbReference>
<evidence type="ECO:0000256" key="2">
    <source>
        <dbReference type="ARBA" id="ARBA00022679"/>
    </source>
</evidence>
<evidence type="ECO:0000313" key="6">
    <source>
        <dbReference type="Proteomes" id="UP000797356"/>
    </source>
</evidence>
<dbReference type="EMBL" id="CM017878">
    <property type="protein sequence ID" value="KAG1355015.1"/>
    <property type="molecule type" value="Genomic_DNA"/>
</dbReference>
<proteinExistence type="predicted"/>
<dbReference type="InterPro" id="IPR036388">
    <property type="entry name" value="WH-like_DNA-bd_sf"/>
</dbReference>
<dbReference type="GO" id="GO:0008168">
    <property type="term" value="F:methyltransferase activity"/>
    <property type="evidence" value="ECO:0007669"/>
    <property type="project" value="UniProtKB-KW"/>
</dbReference>
<evidence type="ECO:0000259" key="4">
    <source>
        <dbReference type="Pfam" id="PF08100"/>
    </source>
</evidence>
<feature type="domain" description="O-methyltransferase dimerisation" evidence="4">
    <location>
        <begin position="1"/>
        <end position="84"/>
    </location>
</feature>